<gene>
    <name evidence="1" type="ORF">HLQ16_18395</name>
</gene>
<organism evidence="1 2">
    <name type="scientific">Clostridium estertheticum</name>
    <dbReference type="NCBI Taxonomy" id="238834"/>
    <lineage>
        <taxon>Bacteria</taxon>
        <taxon>Bacillati</taxon>
        <taxon>Bacillota</taxon>
        <taxon>Clostridia</taxon>
        <taxon>Eubacteriales</taxon>
        <taxon>Clostridiaceae</taxon>
        <taxon>Clostridium</taxon>
    </lineage>
</organism>
<evidence type="ECO:0000313" key="2">
    <source>
        <dbReference type="Proteomes" id="UP000531659"/>
    </source>
</evidence>
<proteinExistence type="predicted"/>
<comment type="caution">
    <text evidence="1">The sequence shown here is derived from an EMBL/GenBank/DDBJ whole genome shotgun (WGS) entry which is preliminary data.</text>
</comment>
<accession>A0A7Y3SYV3</accession>
<reference evidence="1 2" key="1">
    <citation type="submission" date="2020-05" db="EMBL/GenBank/DDBJ databases">
        <title>Complete genome of Clostridium estertheticum subspecies estertheticum, isolated from Vacuum packed lamb meat from New Zealand imported to Switzerland.</title>
        <authorList>
            <person name="Wambui J."/>
            <person name="Stevens M.J.A."/>
            <person name="Stephan R."/>
        </authorList>
    </citation>
    <scope>NUCLEOTIDE SEQUENCE [LARGE SCALE GENOMIC DNA]</scope>
    <source>
        <strain evidence="1 2">CEST001</strain>
    </source>
</reference>
<dbReference type="Proteomes" id="UP000531659">
    <property type="component" value="Unassembled WGS sequence"/>
</dbReference>
<dbReference type="AlphaFoldDB" id="A0A7Y3SYV3"/>
<evidence type="ECO:0000313" key="1">
    <source>
        <dbReference type="EMBL" id="NNU77900.1"/>
    </source>
</evidence>
<sequence>MDYREKYTGNKEKFYFFLKDEVIRLFKDKLKIDGALVNIPDDEELNYQFKLDSDENYGDFTIKVTWGQKPKQTKASEEEDINMSSAEEFEEKTNINYDDTLKKDTNINSDGMEITTNVSFDYEPFEL</sequence>
<name>A0A7Y3SYV3_9CLOT</name>
<dbReference type="RefSeq" id="WP_171298506.1">
    <property type="nucleotide sequence ID" value="NZ_CP087098.1"/>
</dbReference>
<evidence type="ECO:0008006" key="3">
    <source>
        <dbReference type="Google" id="ProtNLM"/>
    </source>
</evidence>
<dbReference type="EMBL" id="JABEYB010000016">
    <property type="protein sequence ID" value="NNU77900.1"/>
    <property type="molecule type" value="Genomic_DNA"/>
</dbReference>
<protein>
    <recommendedName>
        <fullName evidence="3">Amphi-Trp domain-containing protein</fullName>
    </recommendedName>
</protein>